<comment type="caution">
    <text evidence="7">The sequence shown here is derived from an EMBL/GenBank/DDBJ whole genome shotgun (WGS) entry which is preliminary data.</text>
</comment>
<evidence type="ECO:0000256" key="3">
    <source>
        <dbReference type="ARBA" id="ARBA00022692"/>
    </source>
</evidence>
<evidence type="ECO:0000256" key="4">
    <source>
        <dbReference type="ARBA" id="ARBA00022989"/>
    </source>
</evidence>
<dbReference type="CDD" id="cd06581">
    <property type="entry name" value="TM_PBP1_LivM_like"/>
    <property type="match status" value="1"/>
</dbReference>
<comment type="subcellular location">
    <subcellularLocation>
        <location evidence="1">Cell membrane</location>
        <topology evidence="1">Multi-pass membrane protein</topology>
    </subcellularLocation>
</comment>
<keyword evidence="2" id="KW-1003">Cell membrane</keyword>
<dbReference type="GO" id="GO:0015658">
    <property type="term" value="F:branched-chain amino acid transmembrane transporter activity"/>
    <property type="evidence" value="ECO:0007669"/>
    <property type="project" value="InterPro"/>
</dbReference>
<feature type="transmembrane region" description="Helical" evidence="6">
    <location>
        <begin position="228"/>
        <end position="250"/>
    </location>
</feature>
<dbReference type="InterPro" id="IPR001851">
    <property type="entry name" value="ABC_transp_permease"/>
</dbReference>
<organism evidence="7 8">
    <name type="scientific">Candidatus Fonsibacter lacus</name>
    <dbReference type="NCBI Taxonomy" id="2576439"/>
    <lineage>
        <taxon>Bacteria</taxon>
        <taxon>Pseudomonadati</taxon>
        <taxon>Pseudomonadota</taxon>
        <taxon>Alphaproteobacteria</taxon>
        <taxon>Candidatus Pelagibacterales</taxon>
        <taxon>Candidatus Pelagibacterales incertae sedis</taxon>
        <taxon>Candidatus Fonsibacter</taxon>
    </lineage>
</organism>
<dbReference type="Pfam" id="PF02653">
    <property type="entry name" value="BPD_transp_2"/>
    <property type="match status" value="1"/>
</dbReference>
<dbReference type="PANTHER" id="PTHR30482:SF10">
    <property type="entry name" value="HIGH-AFFINITY BRANCHED-CHAIN AMINO ACID TRANSPORT PROTEIN BRAE"/>
    <property type="match status" value="1"/>
</dbReference>
<dbReference type="Proteomes" id="UP000713222">
    <property type="component" value="Unassembled WGS sequence"/>
</dbReference>
<reference evidence="7" key="1">
    <citation type="submission" date="2018-10" db="EMBL/GenBank/DDBJ databases">
        <title>Iterative Subtractive Binning of Freshwater Chronoseries Metagenomes Recovers Nearly Complete Genomes from over Four Hundred Novel Species.</title>
        <authorList>
            <person name="Rodriguez-R L.M."/>
            <person name="Tsementzi D."/>
            <person name="Luo C."/>
            <person name="Konstantinidis K.T."/>
        </authorList>
    </citation>
    <scope>NUCLEOTIDE SEQUENCE</scope>
    <source>
        <strain evidence="7">WB7_6_001</strain>
    </source>
</reference>
<evidence type="ECO:0000313" key="7">
    <source>
        <dbReference type="EMBL" id="NBN87653.1"/>
    </source>
</evidence>
<sequence length="341" mass="37894">MINNISAKLLEAKNEPLWYFNKNSLIIIGLIILSLLLFPFTSPSKFAIHLMMMIFMHAVMAQSWNVLAGFSGQISLGHAIFFGIGAYASAYFYVKLHITPWIGILAGIGISGFVAMLIGVPILRLKGHYFAIATLLIGISFQVVFQRWPEVGSSSGLWIPINRESPWTSMQFHKSKVAYYYISLIFFIGSFFLVWLLNRSKLGYRLRAIRDQSDAASSLGIHVSKYKIIAFIISAMIMAPMGSIYAQYVLIVDPNNAFNVDISILVLLISVMGGVGNIWGPIIGSAILIPISEFSRIYFGGTGHSIDLIVYGVLIIIICIFRPAGIISLIPRSFREREKAK</sequence>
<name>A0A964UXL0_9PROT</name>
<dbReference type="GO" id="GO:0005886">
    <property type="term" value="C:plasma membrane"/>
    <property type="evidence" value="ECO:0007669"/>
    <property type="project" value="UniProtKB-SubCell"/>
</dbReference>
<evidence type="ECO:0000256" key="5">
    <source>
        <dbReference type="ARBA" id="ARBA00023136"/>
    </source>
</evidence>
<protein>
    <submittedName>
        <fullName evidence="7">Branched-chain amino acid ABC transporter permease</fullName>
    </submittedName>
</protein>
<keyword evidence="3 6" id="KW-0812">Transmembrane</keyword>
<gene>
    <name evidence="7" type="ORF">EBV32_00965</name>
</gene>
<feature type="transmembrane region" description="Helical" evidence="6">
    <location>
        <begin position="178"/>
        <end position="197"/>
    </location>
</feature>
<evidence type="ECO:0000256" key="2">
    <source>
        <dbReference type="ARBA" id="ARBA00022475"/>
    </source>
</evidence>
<dbReference type="InterPro" id="IPR043428">
    <property type="entry name" value="LivM-like"/>
</dbReference>
<feature type="transmembrane region" description="Helical" evidence="6">
    <location>
        <begin position="129"/>
        <end position="148"/>
    </location>
</feature>
<proteinExistence type="predicted"/>
<feature type="transmembrane region" description="Helical" evidence="6">
    <location>
        <begin position="74"/>
        <end position="94"/>
    </location>
</feature>
<feature type="transmembrane region" description="Helical" evidence="6">
    <location>
        <begin position="262"/>
        <end position="288"/>
    </location>
</feature>
<dbReference type="EMBL" id="RGET01000007">
    <property type="protein sequence ID" value="NBN87653.1"/>
    <property type="molecule type" value="Genomic_DNA"/>
</dbReference>
<accession>A0A964UXL0</accession>
<evidence type="ECO:0000313" key="8">
    <source>
        <dbReference type="Proteomes" id="UP000713222"/>
    </source>
</evidence>
<keyword evidence="4 6" id="KW-1133">Transmembrane helix</keyword>
<feature type="transmembrane region" description="Helical" evidence="6">
    <location>
        <begin position="308"/>
        <end position="330"/>
    </location>
</feature>
<dbReference type="PANTHER" id="PTHR30482">
    <property type="entry name" value="HIGH-AFFINITY BRANCHED-CHAIN AMINO ACID TRANSPORT SYSTEM PERMEASE"/>
    <property type="match status" value="1"/>
</dbReference>
<dbReference type="AlphaFoldDB" id="A0A964UXL0"/>
<evidence type="ECO:0000256" key="6">
    <source>
        <dbReference type="SAM" id="Phobius"/>
    </source>
</evidence>
<keyword evidence="5 6" id="KW-0472">Membrane</keyword>
<feature type="transmembrane region" description="Helical" evidence="6">
    <location>
        <begin position="100"/>
        <end position="122"/>
    </location>
</feature>
<feature type="transmembrane region" description="Helical" evidence="6">
    <location>
        <begin position="20"/>
        <end position="40"/>
    </location>
</feature>
<feature type="transmembrane region" description="Helical" evidence="6">
    <location>
        <begin position="46"/>
        <end position="67"/>
    </location>
</feature>
<evidence type="ECO:0000256" key="1">
    <source>
        <dbReference type="ARBA" id="ARBA00004651"/>
    </source>
</evidence>